<proteinExistence type="predicted"/>
<sequence length="41" mass="4634">MLAFHCLQPIPSILIARFYPAFTHIIGRAQTDQLFVIGFVS</sequence>
<accession>L1MZ99</accession>
<name>L1MZ99_9BACT</name>
<comment type="caution">
    <text evidence="1">The sequence shown here is derived from an EMBL/GenBank/DDBJ whole genome shotgun (WGS) entry which is preliminary data.</text>
</comment>
<keyword evidence="2" id="KW-1185">Reference proteome</keyword>
<protein>
    <submittedName>
        <fullName evidence="1">Uncharacterized protein</fullName>
    </submittedName>
</protein>
<dbReference type="PATRIC" id="fig|1127699.3.peg.2225"/>
<evidence type="ECO:0000313" key="1">
    <source>
        <dbReference type="EMBL" id="EKX96440.1"/>
    </source>
</evidence>
<dbReference type="EMBL" id="AMEP01000160">
    <property type="protein sequence ID" value="EKX96440.1"/>
    <property type="molecule type" value="Genomic_DNA"/>
</dbReference>
<dbReference type="AlphaFoldDB" id="L1MZ99"/>
<dbReference type="HOGENOM" id="CLU_3274723_0_0_10"/>
<dbReference type="Proteomes" id="UP000010433">
    <property type="component" value="Unassembled WGS sequence"/>
</dbReference>
<evidence type="ECO:0000313" key="2">
    <source>
        <dbReference type="Proteomes" id="UP000010433"/>
    </source>
</evidence>
<reference evidence="1 2" key="1">
    <citation type="submission" date="2012-05" db="EMBL/GenBank/DDBJ databases">
        <authorList>
            <person name="Weinstock G."/>
            <person name="Sodergren E."/>
            <person name="Lobos E.A."/>
            <person name="Fulton L."/>
            <person name="Fulton R."/>
            <person name="Courtney L."/>
            <person name="Fronick C."/>
            <person name="O'Laughlin M."/>
            <person name="Godfrey J."/>
            <person name="Wilson R.M."/>
            <person name="Miner T."/>
            <person name="Farmer C."/>
            <person name="Delehaunty K."/>
            <person name="Cordes M."/>
            <person name="Minx P."/>
            <person name="Tomlinson C."/>
            <person name="Chen J."/>
            <person name="Wollam A."/>
            <person name="Pepin K.H."/>
            <person name="Bhonagiri V."/>
            <person name="Zhang X."/>
            <person name="Suruliraj S."/>
            <person name="Warren W."/>
            <person name="Mitreva M."/>
            <person name="Mardis E.R."/>
            <person name="Wilson R.K."/>
        </authorList>
    </citation>
    <scope>NUCLEOTIDE SEQUENCE [LARGE SCALE GENOMIC DNA]</scope>
    <source>
        <strain evidence="1 2">F0055</strain>
    </source>
</reference>
<organism evidence="1 2">
    <name type="scientific">Hoylesella saccharolytica F0055</name>
    <dbReference type="NCBI Taxonomy" id="1127699"/>
    <lineage>
        <taxon>Bacteria</taxon>
        <taxon>Pseudomonadati</taxon>
        <taxon>Bacteroidota</taxon>
        <taxon>Bacteroidia</taxon>
        <taxon>Bacteroidales</taxon>
        <taxon>Prevotellaceae</taxon>
        <taxon>Hoylesella</taxon>
    </lineage>
</organism>
<gene>
    <name evidence="1" type="ORF">HMPREF9151_02424</name>
</gene>